<evidence type="ECO:0000313" key="1">
    <source>
        <dbReference type="EMBL" id="KAE9040513.1"/>
    </source>
</evidence>
<accession>A0A6A3N4Z3</accession>
<reference evidence="1 2" key="1">
    <citation type="submission" date="2018-09" db="EMBL/GenBank/DDBJ databases">
        <title>Genomic investigation of the strawberry pathogen Phytophthora fragariae indicates pathogenicity is determined by transcriptional variation in three key races.</title>
        <authorList>
            <person name="Adams T.M."/>
            <person name="Armitage A.D."/>
            <person name="Sobczyk M.K."/>
            <person name="Bates H.J."/>
            <person name="Dunwell J.M."/>
            <person name="Nellist C.F."/>
            <person name="Harrison R.J."/>
        </authorList>
    </citation>
    <scope>NUCLEOTIDE SEQUENCE [LARGE SCALE GENOMIC DNA]</scope>
    <source>
        <strain evidence="1 2">SCRP324</strain>
    </source>
</reference>
<gene>
    <name evidence="1" type="ORF">PR002_g4927</name>
</gene>
<protein>
    <submittedName>
        <fullName evidence="1">Uncharacterized protein</fullName>
    </submittedName>
</protein>
<name>A0A6A3N4Z3_9STRA</name>
<comment type="caution">
    <text evidence="1">The sequence shown here is derived from an EMBL/GenBank/DDBJ whole genome shotgun (WGS) entry which is preliminary data.</text>
</comment>
<sequence>MDTDTPVAVVATGTESAMAVGVLLSSLKVVPPPALVVDVFAASRSSPVDVAAPPPIVNEMDADKSLVVESVVVVPVAVVSNTEDAKDVTMLPAASATSATALCVSSKVMRRLGGAGAA</sequence>
<dbReference type="AlphaFoldDB" id="A0A6A3N4Z3"/>
<organism evidence="1 2">
    <name type="scientific">Phytophthora rubi</name>
    <dbReference type="NCBI Taxonomy" id="129364"/>
    <lineage>
        <taxon>Eukaryota</taxon>
        <taxon>Sar</taxon>
        <taxon>Stramenopiles</taxon>
        <taxon>Oomycota</taxon>
        <taxon>Peronosporomycetes</taxon>
        <taxon>Peronosporales</taxon>
        <taxon>Peronosporaceae</taxon>
        <taxon>Phytophthora</taxon>
    </lineage>
</organism>
<evidence type="ECO:0000313" key="2">
    <source>
        <dbReference type="Proteomes" id="UP000435112"/>
    </source>
</evidence>
<dbReference type="EMBL" id="QXFU01000201">
    <property type="protein sequence ID" value="KAE9040513.1"/>
    <property type="molecule type" value="Genomic_DNA"/>
</dbReference>
<proteinExistence type="predicted"/>
<dbReference type="Proteomes" id="UP000435112">
    <property type="component" value="Unassembled WGS sequence"/>
</dbReference>